<keyword evidence="3" id="KW-1185">Reference proteome</keyword>
<dbReference type="InterPro" id="IPR044211">
    <property type="entry name" value="PPH_chloroplastic"/>
</dbReference>
<dbReference type="OrthoDB" id="408373at2759"/>
<evidence type="ECO:0000259" key="1">
    <source>
        <dbReference type="Pfam" id="PF12697"/>
    </source>
</evidence>
<feature type="domain" description="AB hydrolase-1" evidence="1">
    <location>
        <begin position="16"/>
        <end position="253"/>
    </location>
</feature>
<sequence length="266" mass="27943">MIKSLLSSNTTKYSAIYTIDYIGQGSSWPSVPPPPVASTSTSPPSIPGVSYSLQTWISQISAFITSTVLPSNPSSGSVSICGNSLGGHISLHLARLLPSVVSSVVLFNATPIWGGTFSRVLPFWDGFLPAPPWVQVPSSYVYDAFRSDAAVEAFLKICYARHPESSGGVKGGIMDAAGSGYGHGAFASILWGESVETFFEGGGGGVDALLVYGDADPWIKTGMGREVCKELGGRGGEVGMWVVEGGGHCVQHEFGELVGKIYRLDD</sequence>
<accession>A0A9W6Z967</accession>
<protein>
    <recommendedName>
        <fullName evidence="1">AB hydrolase-1 domain-containing protein</fullName>
    </recommendedName>
</protein>
<proteinExistence type="predicted"/>
<dbReference type="SUPFAM" id="SSF53474">
    <property type="entry name" value="alpha/beta-Hydrolases"/>
    <property type="match status" value="1"/>
</dbReference>
<organism evidence="2 3">
    <name type="scientific">Triparma retinervis</name>
    <dbReference type="NCBI Taxonomy" id="2557542"/>
    <lineage>
        <taxon>Eukaryota</taxon>
        <taxon>Sar</taxon>
        <taxon>Stramenopiles</taxon>
        <taxon>Ochrophyta</taxon>
        <taxon>Bolidophyceae</taxon>
        <taxon>Parmales</taxon>
        <taxon>Triparmaceae</taxon>
        <taxon>Triparma</taxon>
    </lineage>
</organism>
<dbReference type="Gene3D" id="3.40.50.1820">
    <property type="entry name" value="alpha/beta hydrolase"/>
    <property type="match status" value="1"/>
</dbReference>
<evidence type="ECO:0000313" key="2">
    <source>
        <dbReference type="EMBL" id="GMH46329.1"/>
    </source>
</evidence>
<dbReference type="PANTHER" id="PTHR47280">
    <property type="entry name" value="PHEOPHYTINASE, CHLOROPLASTIC"/>
    <property type="match status" value="1"/>
</dbReference>
<name>A0A9W6Z967_9STRA</name>
<dbReference type="InterPro" id="IPR029058">
    <property type="entry name" value="AB_hydrolase_fold"/>
</dbReference>
<comment type="caution">
    <text evidence="2">The sequence shown here is derived from an EMBL/GenBank/DDBJ whole genome shotgun (WGS) entry which is preliminary data.</text>
</comment>
<gene>
    <name evidence="2" type="ORF">TrRE_jg2931</name>
</gene>
<dbReference type="PANTHER" id="PTHR47280:SF1">
    <property type="entry name" value="PHEOPHYTINASE, CHLOROPLASTIC"/>
    <property type="match status" value="1"/>
</dbReference>
<dbReference type="AlphaFoldDB" id="A0A9W6Z967"/>
<reference evidence="2" key="1">
    <citation type="submission" date="2022-07" db="EMBL/GenBank/DDBJ databases">
        <title>Genome analysis of Parmales, a sister group of diatoms, reveals the evolutionary specialization of diatoms from phago-mixotrophs to photoautotrophs.</title>
        <authorList>
            <person name="Ban H."/>
            <person name="Sato S."/>
            <person name="Yoshikawa S."/>
            <person name="Kazumasa Y."/>
            <person name="Nakamura Y."/>
            <person name="Ichinomiya M."/>
            <person name="Saitoh K."/>
            <person name="Sato N."/>
            <person name="Blanc-Mathieu R."/>
            <person name="Endo H."/>
            <person name="Kuwata A."/>
            <person name="Ogata H."/>
        </authorList>
    </citation>
    <scope>NUCLEOTIDE SEQUENCE</scope>
</reference>
<dbReference type="Proteomes" id="UP001165082">
    <property type="component" value="Unassembled WGS sequence"/>
</dbReference>
<dbReference type="InterPro" id="IPR000073">
    <property type="entry name" value="AB_hydrolase_1"/>
</dbReference>
<dbReference type="GO" id="GO:0015996">
    <property type="term" value="P:chlorophyll catabolic process"/>
    <property type="evidence" value="ECO:0007669"/>
    <property type="project" value="InterPro"/>
</dbReference>
<dbReference type="GO" id="GO:0009507">
    <property type="term" value="C:chloroplast"/>
    <property type="evidence" value="ECO:0007669"/>
    <property type="project" value="TreeGrafter"/>
</dbReference>
<dbReference type="EMBL" id="BRXZ01003022">
    <property type="protein sequence ID" value="GMH46329.1"/>
    <property type="molecule type" value="Genomic_DNA"/>
</dbReference>
<dbReference type="Pfam" id="PF12697">
    <property type="entry name" value="Abhydrolase_6"/>
    <property type="match status" value="1"/>
</dbReference>
<dbReference type="GO" id="GO:0080124">
    <property type="term" value="F:pheophytinase activity"/>
    <property type="evidence" value="ECO:0007669"/>
    <property type="project" value="InterPro"/>
</dbReference>
<evidence type="ECO:0000313" key="3">
    <source>
        <dbReference type="Proteomes" id="UP001165082"/>
    </source>
</evidence>